<comment type="caution">
    <text evidence="1">The sequence shown here is derived from an EMBL/GenBank/DDBJ whole genome shotgun (WGS) entry which is preliminary data.</text>
</comment>
<name>A0A0B0MY56_GOSAR</name>
<sequence length="21" mass="2380">MPHGQVTCPLCARLCQTCRVY</sequence>
<dbReference type="EMBL" id="JRRC01390953">
    <property type="protein sequence ID" value="KHG03841.1"/>
    <property type="molecule type" value="Genomic_DNA"/>
</dbReference>
<accession>A0A0B0MY56</accession>
<protein>
    <submittedName>
        <fullName evidence="1">Uncharacterized protein</fullName>
    </submittedName>
</protein>
<dbReference type="Proteomes" id="UP000032142">
    <property type="component" value="Unassembled WGS sequence"/>
</dbReference>
<keyword evidence="2" id="KW-1185">Reference proteome</keyword>
<reference evidence="2" key="1">
    <citation type="submission" date="2014-09" db="EMBL/GenBank/DDBJ databases">
        <authorList>
            <person name="Mudge J."/>
            <person name="Ramaraj T."/>
            <person name="Lindquist I.E."/>
            <person name="Bharti A.K."/>
            <person name="Sundararajan A."/>
            <person name="Cameron C.T."/>
            <person name="Woodward J.E."/>
            <person name="May G.D."/>
            <person name="Brubaker C."/>
            <person name="Broadhvest J."/>
            <person name="Wilkins T.A."/>
        </authorList>
    </citation>
    <scope>NUCLEOTIDE SEQUENCE</scope>
    <source>
        <strain evidence="2">cv. AKA8401</strain>
    </source>
</reference>
<proteinExistence type="predicted"/>
<evidence type="ECO:0000313" key="2">
    <source>
        <dbReference type="Proteomes" id="UP000032142"/>
    </source>
</evidence>
<organism evidence="1 2">
    <name type="scientific">Gossypium arboreum</name>
    <name type="common">Tree cotton</name>
    <name type="synonym">Gossypium nanking</name>
    <dbReference type="NCBI Taxonomy" id="29729"/>
    <lineage>
        <taxon>Eukaryota</taxon>
        <taxon>Viridiplantae</taxon>
        <taxon>Streptophyta</taxon>
        <taxon>Embryophyta</taxon>
        <taxon>Tracheophyta</taxon>
        <taxon>Spermatophyta</taxon>
        <taxon>Magnoliopsida</taxon>
        <taxon>eudicotyledons</taxon>
        <taxon>Gunneridae</taxon>
        <taxon>Pentapetalae</taxon>
        <taxon>rosids</taxon>
        <taxon>malvids</taxon>
        <taxon>Malvales</taxon>
        <taxon>Malvaceae</taxon>
        <taxon>Malvoideae</taxon>
        <taxon>Gossypium</taxon>
    </lineage>
</organism>
<evidence type="ECO:0000313" key="1">
    <source>
        <dbReference type="EMBL" id="KHG03841.1"/>
    </source>
</evidence>
<gene>
    <name evidence="1" type="ORF">F383_27374</name>
</gene>
<dbReference type="AlphaFoldDB" id="A0A0B0MY56"/>